<comment type="caution">
    <text evidence="1">The sequence shown here is derived from an EMBL/GenBank/DDBJ whole genome shotgun (WGS) entry which is preliminary data.</text>
</comment>
<name>A0ABU1QML2_9BACL</name>
<evidence type="ECO:0000313" key="2">
    <source>
        <dbReference type="Proteomes" id="UP001266807"/>
    </source>
</evidence>
<gene>
    <name evidence="1" type="ORF">J2W98_005187</name>
</gene>
<dbReference type="Proteomes" id="UP001266807">
    <property type="component" value="Unassembled WGS sequence"/>
</dbReference>
<dbReference type="RefSeq" id="WP_068939464.1">
    <property type="nucleotide sequence ID" value="NZ_JAVDUG010000010.1"/>
</dbReference>
<proteinExistence type="predicted"/>
<evidence type="ECO:0000313" key="1">
    <source>
        <dbReference type="EMBL" id="MDR6780879.1"/>
    </source>
</evidence>
<protein>
    <recommendedName>
        <fullName evidence="3">Resolvase/invertase-type recombinase catalytic domain-containing protein</fullName>
    </recommendedName>
</protein>
<accession>A0ABU1QML2</accession>
<dbReference type="EMBL" id="JAVDUG010000010">
    <property type="protein sequence ID" value="MDR6780879.1"/>
    <property type="molecule type" value="Genomic_DNA"/>
</dbReference>
<sequence length="67" mass="7641">MKQAPGHSNLQLLAGIKMKYIKEDSGRGKVQIGELENLLEDKNLIVLYHAMTRIGKEGFRTEKMIKK</sequence>
<organism evidence="1 2">
    <name type="scientific">Paenibacillus peoriae</name>
    <dbReference type="NCBI Taxonomy" id="59893"/>
    <lineage>
        <taxon>Bacteria</taxon>
        <taxon>Bacillati</taxon>
        <taxon>Bacillota</taxon>
        <taxon>Bacilli</taxon>
        <taxon>Bacillales</taxon>
        <taxon>Paenibacillaceae</taxon>
        <taxon>Paenibacillus</taxon>
    </lineage>
</organism>
<reference evidence="1 2" key="1">
    <citation type="submission" date="2023-07" db="EMBL/GenBank/DDBJ databases">
        <title>Sorghum-associated microbial communities from plants grown in Nebraska, USA.</title>
        <authorList>
            <person name="Schachtman D."/>
        </authorList>
    </citation>
    <scope>NUCLEOTIDE SEQUENCE [LARGE SCALE GENOMIC DNA]</scope>
    <source>
        <strain evidence="1 2">BE143</strain>
    </source>
</reference>
<evidence type="ECO:0008006" key="3">
    <source>
        <dbReference type="Google" id="ProtNLM"/>
    </source>
</evidence>
<keyword evidence="2" id="KW-1185">Reference proteome</keyword>